<feature type="chain" id="PRO_5021184878" description="Secreted protein" evidence="2">
    <location>
        <begin position="23"/>
        <end position="103"/>
    </location>
</feature>
<proteinExistence type="predicted"/>
<comment type="caution">
    <text evidence="3">The sequence shown here is derived from an EMBL/GenBank/DDBJ whole genome shotgun (WGS) entry which is preliminary data.</text>
</comment>
<dbReference type="AlphaFoldDB" id="A0A4Y2KDY9"/>
<evidence type="ECO:0000256" key="1">
    <source>
        <dbReference type="SAM" id="MobiDB-lite"/>
    </source>
</evidence>
<gene>
    <name evidence="3" type="ORF">AVEN_157429_1</name>
</gene>
<protein>
    <recommendedName>
        <fullName evidence="5">Secreted protein</fullName>
    </recommendedName>
</protein>
<feature type="region of interest" description="Disordered" evidence="1">
    <location>
        <begin position="38"/>
        <end position="57"/>
    </location>
</feature>
<dbReference type="Proteomes" id="UP000499080">
    <property type="component" value="Unassembled WGS sequence"/>
</dbReference>
<sequence>MLLKLVGFIMFSLVMLTSRFEATRELFWDGPRNFNHGQMKRTTPDLAPSLQTPASHQREGVCPLRMIYRVAGQMRSGSSVEMGLEPVILRHRGRNLTTRPPRP</sequence>
<evidence type="ECO:0000256" key="2">
    <source>
        <dbReference type="SAM" id="SignalP"/>
    </source>
</evidence>
<keyword evidence="2" id="KW-0732">Signal</keyword>
<evidence type="ECO:0000313" key="4">
    <source>
        <dbReference type="Proteomes" id="UP000499080"/>
    </source>
</evidence>
<accession>A0A4Y2KDY9</accession>
<organism evidence="3 4">
    <name type="scientific">Araneus ventricosus</name>
    <name type="common">Orbweaver spider</name>
    <name type="synonym">Epeira ventricosa</name>
    <dbReference type="NCBI Taxonomy" id="182803"/>
    <lineage>
        <taxon>Eukaryota</taxon>
        <taxon>Metazoa</taxon>
        <taxon>Ecdysozoa</taxon>
        <taxon>Arthropoda</taxon>
        <taxon>Chelicerata</taxon>
        <taxon>Arachnida</taxon>
        <taxon>Araneae</taxon>
        <taxon>Araneomorphae</taxon>
        <taxon>Entelegynae</taxon>
        <taxon>Araneoidea</taxon>
        <taxon>Araneidae</taxon>
        <taxon>Araneus</taxon>
    </lineage>
</organism>
<evidence type="ECO:0008006" key="5">
    <source>
        <dbReference type="Google" id="ProtNLM"/>
    </source>
</evidence>
<keyword evidence="4" id="KW-1185">Reference proteome</keyword>
<evidence type="ECO:0000313" key="3">
    <source>
        <dbReference type="EMBL" id="GBN00189.1"/>
    </source>
</evidence>
<feature type="signal peptide" evidence="2">
    <location>
        <begin position="1"/>
        <end position="22"/>
    </location>
</feature>
<dbReference type="EMBL" id="BGPR01004491">
    <property type="protein sequence ID" value="GBN00189.1"/>
    <property type="molecule type" value="Genomic_DNA"/>
</dbReference>
<name>A0A4Y2KDY9_ARAVE</name>
<reference evidence="3 4" key="1">
    <citation type="journal article" date="2019" name="Sci. Rep.">
        <title>Orb-weaving spider Araneus ventricosus genome elucidates the spidroin gene catalogue.</title>
        <authorList>
            <person name="Kono N."/>
            <person name="Nakamura H."/>
            <person name="Ohtoshi R."/>
            <person name="Moran D.A.P."/>
            <person name="Shinohara A."/>
            <person name="Yoshida Y."/>
            <person name="Fujiwara M."/>
            <person name="Mori M."/>
            <person name="Tomita M."/>
            <person name="Arakawa K."/>
        </authorList>
    </citation>
    <scope>NUCLEOTIDE SEQUENCE [LARGE SCALE GENOMIC DNA]</scope>
</reference>